<dbReference type="GO" id="GO:0003723">
    <property type="term" value="F:RNA binding"/>
    <property type="evidence" value="ECO:0007669"/>
    <property type="project" value="UniProtKB-UniRule"/>
</dbReference>
<dbReference type="SUPFAM" id="SSF53335">
    <property type="entry name" value="S-adenosyl-L-methionine-dependent methyltransferases"/>
    <property type="match status" value="1"/>
</dbReference>
<evidence type="ECO:0000256" key="4">
    <source>
        <dbReference type="ARBA" id="ARBA00022679"/>
    </source>
</evidence>
<evidence type="ECO:0000256" key="6">
    <source>
        <dbReference type="ARBA" id="ARBA00022884"/>
    </source>
</evidence>
<evidence type="ECO:0000259" key="9">
    <source>
        <dbReference type="SMART" id="SM00650"/>
    </source>
</evidence>
<dbReference type="GO" id="GO:0052908">
    <property type="term" value="F:16S rRNA (adenine(1518)-N(6)/adenine(1519)-N(6))-dimethyltransferase activity"/>
    <property type="evidence" value="ECO:0007669"/>
    <property type="project" value="UniProtKB-EC"/>
</dbReference>
<dbReference type="SMART" id="SM00650">
    <property type="entry name" value="rADc"/>
    <property type="match status" value="1"/>
</dbReference>
<name>E1R5A0_SEDSS</name>
<keyword evidence="2 7" id="KW-0698">rRNA processing</keyword>
<comment type="catalytic activity">
    <reaction evidence="7">
        <text>adenosine(1518)/adenosine(1519) in 16S rRNA + 4 S-adenosyl-L-methionine = N(6)-dimethyladenosine(1518)/N(6)-dimethyladenosine(1519) in 16S rRNA + 4 S-adenosyl-L-homocysteine + 4 H(+)</text>
        <dbReference type="Rhea" id="RHEA:19609"/>
        <dbReference type="Rhea" id="RHEA-COMP:10232"/>
        <dbReference type="Rhea" id="RHEA-COMP:10233"/>
        <dbReference type="ChEBI" id="CHEBI:15378"/>
        <dbReference type="ChEBI" id="CHEBI:57856"/>
        <dbReference type="ChEBI" id="CHEBI:59789"/>
        <dbReference type="ChEBI" id="CHEBI:74411"/>
        <dbReference type="ChEBI" id="CHEBI:74493"/>
        <dbReference type="EC" id="2.1.1.182"/>
    </reaction>
</comment>
<feature type="binding site" evidence="7 8">
    <location>
        <position position="80"/>
    </location>
    <ligand>
        <name>S-adenosyl-L-methionine</name>
        <dbReference type="ChEBI" id="CHEBI:59789"/>
    </ligand>
</feature>
<feature type="binding site" evidence="7 8">
    <location>
        <position position="105"/>
    </location>
    <ligand>
        <name>S-adenosyl-L-methionine</name>
        <dbReference type="ChEBI" id="CHEBI:59789"/>
    </ligand>
</feature>
<dbReference type="EMBL" id="CP002116">
    <property type="protein sequence ID" value="ADK80635.1"/>
    <property type="molecule type" value="Genomic_DNA"/>
</dbReference>
<comment type="subcellular location">
    <subcellularLocation>
        <location evidence="7">Cytoplasm</location>
    </subcellularLocation>
</comment>
<evidence type="ECO:0000256" key="7">
    <source>
        <dbReference type="HAMAP-Rule" id="MF_00607"/>
    </source>
</evidence>
<dbReference type="PANTHER" id="PTHR11727:SF7">
    <property type="entry name" value="DIMETHYLADENOSINE TRANSFERASE-RELATED"/>
    <property type="match status" value="1"/>
</dbReference>
<dbReference type="eggNOG" id="COG0030">
    <property type="taxonomic scope" value="Bacteria"/>
</dbReference>
<dbReference type="PROSITE" id="PS01131">
    <property type="entry name" value="RRNA_A_DIMETH"/>
    <property type="match status" value="1"/>
</dbReference>
<evidence type="ECO:0000256" key="5">
    <source>
        <dbReference type="ARBA" id="ARBA00022691"/>
    </source>
</evidence>
<dbReference type="InterPro" id="IPR029063">
    <property type="entry name" value="SAM-dependent_MTases_sf"/>
</dbReference>
<evidence type="ECO:0000256" key="1">
    <source>
        <dbReference type="ARBA" id="ARBA00022490"/>
    </source>
</evidence>
<dbReference type="NCBIfam" id="TIGR00755">
    <property type="entry name" value="ksgA"/>
    <property type="match status" value="1"/>
</dbReference>
<proteinExistence type="inferred from homology"/>
<dbReference type="PANTHER" id="PTHR11727">
    <property type="entry name" value="DIMETHYLADENOSINE TRANSFERASE"/>
    <property type="match status" value="1"/>
</dbReference>
<dbReference type="Gene3D" id="3.40.50.150">
    <property type="entry name" value="Vaccinia Virus protein VP39"/>
    <property type="match status" value="1"/>
</dbReference>
<dbReference type="InterPro" id="IPR020598">
    <property type="entry name" value="rRNA_Ade_methylase_Trfase_N"/>
</dbReference>
<feature type="domain" description="Ribosomal RNA adenine methylase transferase N-terminal" evidence="9">
    <location>
        <begin position="39"/>
        <end position="211"/>
    </location>
</feature>
<protein>
    <recommendedName>
        <fullName evidence="7">Ribosomal RNA small subunit methyltransferase A</fullName>
        <ecNumber evidence="7">2.1.1.182</ecNumber>
    </recommendedName>
    <alternativeName>
        <fullName evidence="7">16S rRNA (adenine(1518)-N(6)/adenine(1519)-N(6))-dimethyltransferase</fullName>
    </alternativeName>
    <alternativeName>
        <fullName evidence="7">16S rRNA dimethyladenosine transferase</fullName>
    </alternativeName>
    <alternativeName>
        <fullName evidence="7">16S rRNA dimethylase</fullName>
    </alternativeName>
    <alternativeName>
        <fullName evidence="7">S-adenosylmethionine-6-N', N'-adenosyl(rRNA) dimethyltransferase</fullName>
    </alternativeName>
</protein>
<evidence type="ECO:0000313" key="10">
    <source>
        <dbReference type="EMBL" id="ADK80635.1"/>
    </source>
</evidence>
<evidence type="ECO:0000313" key="11">
    <source>
        <dbReference type="Proteomes" id="UP000002318"/>
    </source>
</evidence>
<evidence type="ECO:0000256" key="8">
    <source>
        <dbReference type="PROSITE-ProRule" id="PRU01026"/>
    </source>
</evidence>
<gene>
    <name evidence="7" type="primary">rsmA</name>
    <name evidence="7" type="synonym">ksgA</name>
    <name evidence="10" type="ordered locus">Spirs_1508</name>
</gene>
<dbReference type="GO" id="GO:0005829">
    <property type="term" value="C:cytosol"/>
    <property type="evidence" value="ECO:0007669"/>
    <property type="project" value="TreeGrafter"/>
</dbReference>
<dbReference type="InterPro" id="IPR011530">
    <property type="entry name" value="rRNA_adenine_dimethylase"/>
</dbReference>
<dbReference type="Gene3D" id="1.10.8.100">
    <property type="entry name" value="Ribosomal RNA adenine dimethylase-like, domain 2"/>
    <property type="match status" value="1"/>
</dbReference>
<feature type="binding site" evidence="7 8">
    <location>
        <position position="59"/>
    </location>
    <ligand>
        <name>S-adenosyl-L-methionine</name>
        <dbReference type="ChEBI" id="CHEBI:59789"/>
    </ligand>
</feature>
<feature type="binding site" evidence="7 8">
    <location>
        <position position="126"/>
    </location>
    <ligand>
        <name>S-adenosyl-L-methionine</name>
        <dbReference type="ChEBI" id="CHEBI:59789"/>
    </ligand>
</feature>
<organism evidence="10 11">
    <name type="scientific">Sediminispirochaeta smaragdinae (strain DSM 11293 / JCM 15392 / SEBR 4228)</name>
    <name type="common">Spirochaeta smaragdinae</name>
    <dbReference type="NCBI Taxonomy" id="573413"/>
    <lineage>
        <taxon>Bacteria</taxon>
        <taxon>Pseudomonadati</taxon>
        <taxon>Spirochaetota</taxon>
        <taxon>Spirochaetia</taxon>
        <taxon>Spirochaetales</taxon>
        <taxon>Spirochaetaceae</taxon>
        <taxon>Sediminispirochaeta</taxon>
    </lineage>
</organism>
<keyword evidence="4 7" id="KW-0808">Transferase</keyword>
<accession>E1R5A0</accession>
<dbReference type="AlphaFoldDB" id="E1R5A0"/>
<sequence length="293" mass="32018">MVEYPFDYDSPASLAAFLEARGLSMQKRFGQNFLVSPGVRSKIVKLLELSKDDHVWEIGPGLGAMTHMVLGLCRNITVFEIDRGFISFLREHFSMVEGFELVEGDVMKNWQPAYTRFAPPSLIFGNLPYNCAASFIGDLIEAGANPRKMVFTIQKEVAERMSASPGTKRYGAFSMICAFSWDVRIAGIIKPGSFFPVPEVTSAIIEMVPHHRFSGLSAGLASTFAKDLFANRRKTVRNSLSGGILAARLGKNAILNAAEEAGIGLGQRGEEVSVEMVAKACGHLTDKFASNIL</sequence>
<dbReference type="InterPro" id="IPR001737">
    <property type="entry name" value="KsgA/Erm"/>
</dbReference>
<dbReference type="Pfam" id="PF00398">
    <property type="entry name" value="RrnaAD"/>
    <property type="match status" value="1"/>
</dbReference>
<feature type="binding site" evidence="7 8">
    <location>
        <position position="32"/>
    </location>
    <ligand>
        <name>S-adenosyl-L-methionine</name>
        <dbReference type="ChEBI" id="CHEBI:59789"/>
    </ligand>
</feature>
<dbReference type="OrthoDB" id="9814755at2"/>
<keyword evidence="11" id="KW-1185">Reference proteome</keyword>
<dbReference type="HAMAP" id="MF_00607">
    <property type="entry name" value="16SrRNA_methyltr_A"/>
    <property type="match status" value="1"/>
</dbReference>
<dbReference type="KEGG" id="ssm:Spirs_1508"/>
<dbReference type="InterPro" id="IPR023165">
    <property type="entry name" value="rRNA_Ade_diMease-like_C"/>
</dbReference>
<evidence type="ECO:0000256" key="2">
    <source>
        <dbReference type="ARBA" id="ARBA00022552"/>
    </source>
</evidence>
<comment type="function">
    <text evidence="7">Specifically dimethylates two adjacent adenosines (A1518 and A1519) in the loop of a conserved hairpin near the 3'-end of 16S rRNA in the 30S particle. May play a critical role in biogenesis of 30S subunits.</text>
</comment>
<evidence type="ECO:0000256" key="3">
    <source>
        <dbReference type="ARBA" id="ARBA00022603"/>
    </source>
</evidence>
<keyword evidence="1 7" id="KW-0963">Cytoplasm</keyword>
<dbReference type="InterPro" id="IPR020596">
    <property type="entry name" value="rRNA_Ade_Mease_Trfase_CS"/>
</dbReference>
<reference evidence="10 11" key="1">
    <citation type="journal article" date="2010" name="Stand. Genomic Sci.">
        <title>Complete genome sequence of Spirochaeta smaragdinae type strain (SEBR 4228).</title>
        <authorList>
            <person name="Mavromatis K."/>
            <person name="Yasawong M."/>
            <person name="Chertkov O."/>
            <person name="Lapidus A."/>
            <person name="Lucas S."/>
            <person name="Nolan M."/>
            <person name="Del Rio T.G."/>
            <person name="Tice H."/>
            <person name="Cheng J.F."/>
            <person name="Pitluck S."/>
            <person name="Liolios K."/>
            <person name="Ivanova N."/>
            <person name="Tapia R."/>
            <person name="Han C."/>
            <person name="Bruce D."/>
            <person name="Goodwin L."/>
            <person name="Pati A."/>
            <person name="Chen A."/>
            <person name="Palaniappan K."/>
            <person name="Land M."/>
            <person name="Hauser L."/>
            <person name="Chang Y.J."/>
            <person name="Jeffries C.D."/>
            <person name="Detter J.C."/>
            <person name="Rohde M."/>
            <person name="Brambilla E."/>
            <person name="Spring S."/>
            <person name="Goker M."/>
            <person name="Sikorski J."/>
            <person name="Woyke T."/>
            <person name="Bristow J."/>
            <person name="Eisen J.A."/>
            <person name="Markowitz V."/>
            <person name="Hugenholtz P."/>
            <person name="Klenk H.P."/>
            <person name="Kyrpides N.C."/>
        </authorList>
    </citation>
    <scope>NUCLEOTIDE SEQUENCE [LARGE SCALE GENOMIC DNA]</scope>
    <source>
        <strain evidence="11">DSM 11293 / JCM 15392 / SEBR 4228</strain>
    </source>
</reference>
<dbReference type="Proteomes" id="UP000002318">
    <property type="component" value="Chromosome"/>
</dbReference>
<comment type="similarity">
    <text evidence="7">Belongs to the class I-like SAM-binding methyltransferase superfamily. rRNA adenine N(6)-methyltransferase family. RsmA subfamily.</text>
</comment>
<feature type="binding site" evidence="7 8">
    <location>
        <position position="34"/>
    </location>
    <ligand>
        <name>S-adenosyl-L-methionine</name>
        <dbReference type="ChEBI" id="CHEBI:59789"/>
    </ligand>
</feature>
<dbReference type="EC" id="2.1.1.182" evidence="7"/>
<keyword evidence="6 7" id="KW-0694">RNA-binding</keyword>
<dbReference type="STRING" id="573413.Spirs_1508"/>
<keyword evidence="3 7" id="KW-0489">Methyltransferase</keyword>
<dbReference type="PROSITE" id="PS51689">
    <property type="entry name" value="SAM_RNA_A_N6_MT"/>
    <property type="match status" value="1"/>
</dbReference>
<keyword evidence="5 7" id="KW-0949">S-adenosyl-L-methionine</keyword>
<dbReference type="HOGENOM" id="CLU_041220_0_2_12"/>